<protein>
    <recommendedName>
        <fullName evidence="4">ECF transporter S component</fullName>
    </recommendedName>
</protein>
<reference evidence="2 3" key="2">
    <citation type="submission" date="2010-03" db="EMBL/GenBank/DDBJ databases">
        <authorList>
            <person name="Pajon A."/>
        </authorList>
    </citation>
    <scope>NUCLEOTIDE SEQUENCE [LARGE SCALE GENOMIC DNA]</scope>
    <source>
        <strain evidence="2 3">A2-162</strain>
    </source>
</reference>
<feature type="transmembrane region" description="Helical" evidence="1">
    <location>
        <begin position="87"/>
        <end position="107"/>
    </location>
</feature>
<dbReference type="AlphaFoldDB" id="D4LXB9"/>
<feature type="transmembrane region" description="Helical" evidence="1">
    <location>
        <begin position="59"/>
        <end position="81"/>
    </location>
</feature>
<keyword evidence="1" id="KW-0812">Transmembrane</keyword>
<dbReference type="Gene3D" id="1.10.1760.20">
    <property type="match status" value="1"/>
</dbReference>
<dbReference type="EMBL" id="FP929054">
    <property type="protein sequence ID" value="CBL22272.1"/>
    <property type="molecule type" value="Genomic_DNA"/>
</dbReference>
<dbReference type="HOGENOM" id="CLU_091606_2_0_9"/>
<evidence type="ECO:0000256" key="1">
    <source>
        <dbReference type="SAM" id="Phobius"/>
    </source>
</evidence>
<name>D4LXB9_9FIRM</name>
<dbReference type="RefSeq" id="WP_015541162.1">
    <property type="nucleotide sequence ID" value="NC_021022.1"/>
</dbReference>
<evidence type="ECO:0000313" key="2">
    <source>
        <dbReference type="EMBL" id="CBL22272.1"/>
    </source>
</evidence>
<keyword evidence="1" id="KW-1133">Transmembrane helix</keyword>
<feature type="transmembrane region" description="Helical" evidence="1">
    <location>
        <begin position="175"/>
        <end position="193"/>
    </location>
</feature>
<evidence type="ECO:0008006" key="4">
    <source>
        <dbReference type="Google" id="ProtNLM"/>
    </source>
</evidence>
<organism evidence="2 3">
    <name type="scientific">Blautia obeum A2-162</name>
    <dbReference type="NCBI Taxonomy" id="657314"/>
    <lineage>
        <taxon>Bacteria</taxon>
        <taxon>Bacillati</taxon>
        <taxon>Bacillota</taxon>
        <taxon>Clostridia</taxon>
        <taxon>Lachnospirales</taxon>
        <taxon>Lachnospiraceae</taxon>
        <taxon>Blautia</taxon>
    </lineage>
</organism>
<keyword evidence="3" id="KW-1185">Reference proteome</keyword>
<feature type="transmembrane region" description="Helical" evidence="1">
    <location>
        <begin position="24"/>
        <end position="47"/>
    </location>
</feature>
<accession>D4LXB9</accession>
<gene>
    <name evidence="2" type="ORF">CK5_07290</name>
</gene>
<sequence length="208" mass="21842">MSANLKTNNVNNTKKSSAGGKINAYQICLVALAVGINIAGGQIALLLKLPVYLDSIGTILTGALLGPWFGMLPNLISGIFMGMTVDIYSLYFAPVGMITGIMSGLVFRKLSVKRVKVLVAAAMITVPGTVVSSIINAVLFGGVTSSGSSILVQLLSHTPLGLTGSIFAVQFLTDYLDRCIAVFVVSIFVTMLSGEMKQRLTGSVHNRA</sequence>
<dbReference type="Proteomes" id="UP000008955">
    <property type="component" value="Chromosome"/>
</dbReference>
<feature type="transmembrane region" description="Helical" evidence="1">
    <location>
        <begin position="119"/>
        <end position="143"/>
    </location>
</feature>
<reference evidence="2 3" key="1">
    <citation type="submission" date="2010-03" db="EMBL/GenBank/DDBJ databases">
        <title>The genome sequence of Ruminococcus obeum A2-162.</title>
        <authorList>
            <consortium name="metaHIT consortium -- http://www.metahit.eu/"/>
            <person name="Pajon A."/>
            <person name="Turner K."/>
            <person name="Parkhill J."/>
            <person name="Duncan S."/>
            <person name="Flint H."/>
        </authorList>
    </citation>
    <scope>NUCLEOTIDE SEQUENCE [LARGE SCALE GENOMIC DNA]</scope>
    <source>
        <strain evidence="2 3">A2-162</strain>
    </source>
</reference>
<keyword evidence="1" id="KW-0472">Membrane</keyword>
<evidence type="ECO:0000313" key="3">
    <source>
        <dbReference type="Proteomes" id="UP000008955"/>
    </source>
</evidence>
<dbReference type="KEGG" id="rob:CK5_07290"/>
<proteinExistence type="predicted"/>
<dbReference type="PATRIC" id="fig|657314.3.peg.495"/>